<dbReference type="Pfam" id="PF13649">
    <property type="entry name" value="Methyltransf_25"/>
    <property type="match status" value="1"/>
</dbReference>
<dbReference type="EC" id="2.1.-.-" evidence="2"/>
<keyword evidence="2" id="KW-0808">Transferase</keyword>
<keyword evidence="3" id="KW-1185">Reference proteome</keyword>
<organism evidence="2 3">
    <name type="scientific">Halodurantibacterium flavum</name>
    <dbReference type="NCBI Taxonomy" id="1382802"/>
    <lineage>
        <taxon>Bacteria</taxon>
        <taxon>Pseudomonadati</taxon>
        <taxon>Pseudomonadota</taxon>
        <taxon>Alphaproteobacteria</taxon>
        <taxon>Rhodobacterales</taxon>
        <taxon>Paracoccaceae</taxon>
        <taxon>Halodurantibacterium</taxon>
    </lineage>
</organism>
<accession>A0ABW4S5L8</accession>
<proteinExistence type="predicted"/>
<dbReference type="EMBL" id="JBHUGH010000005">
    <property type="protein sequence ID" value="MFD1911902.1"/>
    <property type="molecule type" value="Genomic_DNA"/>
</dbReference>
<dbReference type="InterPro" id="IPR029063">
    <property type="entry name" value="SAM-dependent_MTases_sf"/>
</dbReference>
<evidence type="ECO:0000313" key="2">
    <source>
        <dbReference type="EMBL" id="MFD1911902.1"/>
    </source>
</evidence>
<dbReference type="CDD" id="cd02440">
    <property type="entry name" value="AdoMet_MTases"/>
    <property type="match status" value="1"/>
</dbReference>
<evidence type="ECO:0000259" key="1">
    <source>
        <dbReference type="Pfam" id="PF13649"/>
    </source>
</evidence>
<dbReference type="GO" id="GO:0032259">
    <property type="term" value="P:methylation"/>
    <property type="evidence" value="ECO:0007669"/>
    <property type="project" value="UniProtKB-KW"/>
</dbReference>
<dbReference type="Proteomes" id="UP001597353">
    <property type="component" value="Unassembled WGS sequence"/>
</dbReference>
<gene>
    <name evidence="2" type="ORF">ACFSGJ_06695</name>
</gene>
<dbReference type="SUPFAM" id="SSF53335">
    <property type="entry name" value="S-adenosyl-L-methionine-dependent methyltransferases"/>
    <property type="match status" value="1"/>
</dbReference>
<keyword evidence="2" id="KW-0489">Methyltransferase</keyword>
<evidence type="ECO:0000313" key="3">
    <source>
        <dbReference type="Proteomes" id="UP001597353"/>
    </source>
</evidence>
<dbReference type="GO" id="GO:0008168">
    <property type="term" value="F:methyltransferase activity"/>
    <property type="evidence" value="ECO:0007669"/>
    <property type="project" value="UniProtKB-KW"/>
</dbReference>
<protein>
    <submittedName>
        <fullName evidence="2">Class I SAM-dependent methyltransferase</fullName>
        <ecNumber evidence="2">2.1.-.-</ecNumber>
    </submittedName>
</protein>
<sequence>MNWDDRFAGEGYLFGTEPARFLKRHAHWLPPSSEVLVVADGEGRNSVWLAELGHRVTAWDSSVVAIEKARRLAHARGVDVTFSAQNAAEYPWPEARFDAVIGIFIQFAPPKLRDEMFEGMIRTTRPGGIVMLHGYTVEQLKHGTGGPPFVENLYTDAILRDQFAGTDILRIESYEAEISEGSAHVGRSALIDLVARTQT</sequence>
<feature type="domain" description="Methyltransferase" evidence="1">
    <location>
        <begin position="35"/>
        <end position="128"/>
    </location>
</feature>
<reference evidence="3" key="1">
    <citation type="journal article" date="2019" name="Int. J. Syst. Evol. Microbiol.">
        <title>The Global Catalogue of Microorganisms (GCM) 10K type strain sequencing project: providing services to taxonomists for standard genome sequencing and annotation.</title>
        <authorList>
            <consortium name="The Broad Institute Genomics Platform"/>
            <consortium name="The Broad Institute Genome Sequencing Center for Infectious Disease"/>
            <person name="Wu L."/>
            <person name="Ma J."/>
        </authorList>
    </citation>
    <scope>NUCLEOTIDE SEQUENCE [LARGE SCALE GENOMIC DNA]</scope>
    <source>
        <strain evidence="3">CGMCC 4.7242</strain>
    </source>
</reference>
<dbReference type="InterPro" id="IPR041698">
    <property type="entry name" value="Methyltransf_25"/>
</dbReference>
<dbReference type="RefSeq" id="WP_390260221.1">
    <property type="nucleotide sequence ID" value="NZ_JBHUGH010000005.1"/>
</dbReference>
<name>A0ABW4S5L8_9RHOB</name>
<dbReference type="Gene3D" id="3.40.50.150">
    <property type="entry name" value="Vaccinia Virus protein VP39"/>
    <property type="match status" value="1"/>
</dbReference>
<comment type="caution">
    <text evidence="2">The sequence shown here is derived from an EMBL/GenBank/DDBJ whole genome shotgun (WGS) entry which is preliminary data.</text>
</comment>